<dbReference type="GO" id="GO:0006351">
    <property type="term" value="P:DNA-templated transcription"/>
    <property type="evidence" value="ECO:0007669"/>
    <property type="project" value="InterPro"/>
</dbReference>
<dbReference type="Proteomes" id="UP000245910">
    <property type="component" value="Chromosome III"/>
</dbReference>
<name>A0A2L2TYE9_9HYPO</name>
<proteinExistence type="predicted"/>
<dbReference type="GO" id="GO:0003700">
    <property type="term" value="F:DNA-binding transcription factor activity"/>
    <property type="evidence" value="ECO:0007669"/>
    <property type="project" value="InterPro"/>
</dbReference>
<evidence type="ECO:0000313" key="4">
    <source>
        <dbReference type="Proteomes" id="UP000245910"/>
    </source>
</evidence>
<keyword evidence="1" id="KW-0539">Nucleus</keyword>
<reference evidence="4" key="1">
    <citation type="submission" date="2014-10" db="EMBL/GenBank/DDBJ databases">
        <authorList>
            <person name="King R."/>
        </authorList>
    </citation>
    <scope>NUCLEOTIDE SEQUENCE [LARGE SCALE GENOMIC DNA]</scope>
    <source>
        <strain evidence="4">A3/5</strain>
    </source>
</reference>
<dbReference type="GO" id="GO:0008270">
    <property type="term" value="F:zinc ion binding"/>
    <property type="evidence" value="ECO:0007669"/>
    <property type="project" value="InterPro"/>
</dbReference>
<accession>A0A2L2TYE9</accession>
<dbReference type="Pfam" id="PF04082">
    <property type="entry name" value="Fungal_trans"/>
    <property type="match status" value="1"/>
</dbReference>
<dbReference type="STRING" id="56646.A0A2L2TYE9"/>
<dbReference type="InterPro" id="IPR050987">
    <property type="entry name" value="AtrR-like"/>
</dbReference>
<evidence type="ECO:0000259" key="2">
    <source>
        <dbReference type="Pfam" id="PF04082"/>
    </source>
</evidence>
<feature type="domain" description="Xylanolytic transcriptional activator regulatory" evidence="2">
    <location>
        <begin position="247"/>
        <end position="506"/>
    </location>
</feature>
<sequence>MMIESGIKLEGPLLALSWLKIEQSPVHVTEVPAKLKQFAFAMERQQTQSTSIISSNMWRRIGRTCKYCRRLKEKCMSVTPCIRCRRLRRPPRFGDKMGRASVSGKYRTRSGSASSATIFPDYISMDFEAERIQALEYIVRYYTGLERCDRLALESIISGISLNLIVPPKMDKDGEEDENRRADKALTNLSTTQVSGTDITVNKRGSDPQLSSQETSILEAVSLFPAASSALVLLRVFFEIGQTNYFYIDEESLRQRLDQFYSCSSQISPEDASWISVALMVFALGVQLSSHYQSTTRDSCRELMRDARDICQSMDDSIDSIFYQRAKKLIPDILLVESTESVQAFLLFGLYMLPVNPVGLSYTYFGIAIKLATQLNLHMNTTSAVFSKEFETVGIMRNKLTFPRRTSALHGRPVSVPRADINADSPVDMEELQPKERINTFQNTMAMLKLSIFMENAWEGVLDKQRQNAWLKLQAHLVDGCVDSAVAIVNLCQMLHNEKSLSKSLYMELSSCYTAVLVLVASCAYDKDDRLKDACEKGVEILQEMSTGFSSTGFKSHVAESLKVAFERTSHGRKGSARSLDEDGYKQFQNWVALQEITTQEGFRLPK</sequence>
<dbReference type="EMBL" id="LN649231">
    <property type="protein sequence ID" value="CEI69936.1"/>
    <property type="molecule type" value="Genomic_DNA"/>
</dbReference>
<keyword evidence="4" id="KW-1185">Reference proteome</keyword>
<dbReference type="InterPro" id="IPR007219">
    <property type="entry name" value="XnlR_reg_dom"/>
</dbReference>
<dbReference type="PANTHER" id="PTHR46910:SF23">
    <property type="entry name" value="THIAMINE REPRESSIBLE GENES REGULATORY PROTEIN THI1"/>
    <property type="match status" value="1"/>
</dbReference>
<evidence type="ECO:0000313" key="3">
    <source>
        <dbReference type="EMBL" id="CEI69936.1"/>
    </source>
</evidence>
<dbReference type="CDD" id="cd12148">
    <property type="entry name" value="fungal_TF_MHR"/>
    <property type="match status" value="1"/>
</dbReference>
<dbReference type="AlphaFoldDB" id="A0A2L2TYE9"/>
<organism evidence="3 4">
    <name type="scientific">Fusarium venenatum</name>
    <dbReference type="NCBI Taxonomy" id="56646"/>
    <lineage>
        <taxon>Eukaryota</taxon>
        <taxon>Fungi</taxon>
        <taxon>Dikarya</taxon>
        <taxon>Ascomycota</taxon>
        <taxon>Pezizomycotina</taxon>
        <taxon>Sordariomycetes</taxon>
        <taxon>Hypocreomycetidae</taxon>
        <taxon>Hypocreales</taxon>
        <taxon>Nectriaceae</taxon>
        <taxon>Fusarium</taxon>
    </lineage>
</organism>
<dbReference type="GO" id="GO:0003677">
    <property type="term" value="F:DNA binding"/>
    <property type="evidence" value="ECO:0007669"/>
    <property type="project" value="InterPro"/>
</dbReference>
<protein>
    <recommendedName>
        <fullName evidence="2">Xylanolytic transcriptional activator regulatory domain-containing protein</fullName>
    </recommendedName>
</protein>
<dbReference type="PANTHER" id="PTHR46910">
    <property type="entry name" value="TRANSCRIPTION FACTOR PDR1"/>
    <property type="match status" value="1"/>
</dbReference>
<evidence type="ECO:0000256" key="1">
    <source>
        <dbReference type="ARBA" id="ARBA00023242"/>
    </source>
</evidence>